<dbReference type="OrthoDB" id="3548872at2759"/>
<keyword evidence="7" id="KW-1185">Reference proteome</keyword>
<evidence type="ECO:0000313" key="6">
    <source>
        <dbReference type="EMBL" id="KAF4627573.1"/>
    </source>
</evidence>
<keyword evidence="3" id="KW-0326">Glycosidase</keyword>
<dbReference type="SMART" id="SM00642">
    <property type="entry name" value="Aamy"/>
    <property type="match status" value="1"/>
</dbReference>
<evidence type="ECO:0000256" key="1">
    <source>
        <dbReference type="ARBA" id="ARBA00008061"/>
    </source>
</evidence>
<evidence type="ECO:0000313" key="7">
    <source>
        <dbReference type="Proteomes" id="UP000566819"/>
    </source>
</evidence>
<dbReference type="InterPro" id="IPR000182">
    <property type="entry name" value="GNAT_dom"/>
</dbReference>
<dbReference type="GO" id="GO:0004556">
    <property type="term" value="F:alpha-amylase activity"/>
    <property type="evidence" value="ECO:0007669"/>
    <property type="project" value="TreeGrafter"/>
</dbReference>
<evidence type="ECO:0000259" key="5">
    <source>
        <dbReference type="SMART" id="SM00642"/>
    </source>
</evidence>
<protein>
    <recommendedName>
        <fullName evidence="5">Glycosyl hydrolase family 13 catalytic domain-containing protein</fullName>
    </recommendedName>
</protein>
<dbReference type="GO" id="GO:0004575">
    <property type="term" value="F:sucrose alpha-glucosidase activity"/>
    <property type="evidence" value="ECO:0007669"/>
    <property type="project" value="TreeGrafter"/>
</dbReference>
<dbReference type="InterPro" id="IPR017853">
    <property type="entry name" value="GH"/>
</dbReference>
<dbReference type="Gene3D" id="3.40.630.30">
    <property type="match status" value="1"/>
</dbReference>
<accession>A0A8H4RET2</accession>
<keyword evidence="2" id="KW-0378">Hydrolase</keyword>
<comment type="caution">
    <text evidence="6">The sequence shown here is derived from an EMBL/GenBank/DDBJ whole genome shotgun (WGS) entry which is preliminary data.</text>
</comment>
<organism evidence="6 7">
    <name type="scientific">Cudoniella acicularis</name>
    <dbReference type="NCBI Taxonomy" id="354080"/>
    <lineage>
        <taxon>Eukaryota</taxon>
        <taxon>Fungi</taxon>
        <taxon>Dikarya</taxon>
        <taxon>Ascomycota</taxon>
        <taxon>Pezizomycotina</taxon>
        <taxon>Leotiomycetes</taxon>
        <taxon>Helotiales</taxon>
        <taxon>Tricladiaceae</taxon>
        <taxon>Cudoniella</taxon>
    </lineage>
</organism>
<dbReference type="InterPro" id="IPR016181">
    <property type="entry name" value="Acyl_CoA_acyltransferase"/>
</dbReference>
<proteinExistence type="inferred from homology"/>
<dbReference type="GO" id="GO:0016747">
    <property type="term" value="F:acyltransferase activity, transferring groups other than amino-acyl groups"/>
    <property type="evidence" value="ECO:0007669"/>
    <property type="project" value="InterPro"/>
</dbReference>
<dbReference type="Gene3D" id="3.20.20.80">
    <property type="entry name" value="Glycosidases"/>
    <property type="match status" value="1"/>
</dbReference>
<dbReference type="PANTHER" id="PTHR10357">
    <property type="entry name" value="ALPHA-AMYLASE FAMILY MEMBER"/>
    <property type="match status" value="1"/>
</dbReference>
<dbReference type="GO" id="GO:0005987">
    <property type="term" value="P:sucrose catabolic process"/>
    <property type="evidence" value="ECO:0007669"/>
    <property type="project" value="TreeGrafter"/>
</dbReference>
<dbReference type="GO" id="GO:0033934">
    <property type="term" value="F:glucan 1,4-alpha-maltotriohydrolase activity"/>
    <property type="evidence" value="ECO:0007669"/>
    <property type="project" value="TreeGrafter"/>
</dbReference>
<dbReference type="EMBL" id="JAAMPI010000946">
    <property type="protein sequence ID" value="KAF4627573.1"/>
    <property type="molecule type" value="Genomic_DNA"/>
</dbReference>
<dbReference type="Proteomes" id="UP000566819">
    <property type="component" value="Unassembled WGS sequence"/>
</dbReference>
<dbReference type="InterPro" id="IPR006047">
    <property type="entry name" value="GH13_cat_dom"/>
</dbReference>
<keyword evidence="4" id="KW-0462">Maltose metabolism</keyword>
<evidence type="ECO:0000256" key="4">
    <source>
        <dbReference type="ARBA" id="ARBA00026248"/>
    </source>
</evidence>
<gene>
    <name evidence="6" type="ORF">G7Y89_g10581</name>
</gene>
<evidence type="ECO:0000256" key="3">
    <source>
        <dbReference type="ARBA" id="ARBA00023295"/>
    </source>
</evidence>
<reference evidence="6 7" key="1">
    <citation type="submission" date="2020-03" db="EMBL/GenBank/DDBJ databases">
        <title>Draft Genome Sequence of Cudoniella acicularis.</title>
        <authorList>
            <person name="Buettner E."/>
            <person name="Kellner H."/>
        </authorList>
    </citation>
    <scope>NUCLEOTIDE SEQUENCE [LARGE SCALE GENOMIC DNA]</scope>
    <source>
        <strain evidence="6 7">DSM 108380</strain>
    </source>
</reference>
<dbReference type="PANTHER" id="PTHR10357:SF232">
    <property type="entry name" value="GLYCOSYL HYDROLASE FAMILY 13 CATALYTIC DOMAIN-CONTAINING PROTEIN"/>
    <property type="match status" value="1"/>
</dbReference>
<sequence>MSNFLNTQLYSPTHPILLRNPQEKDAAALAEILSRPSNTVHDLTCSPSGLSTPQALITIQKMRESASEPLPSRLNLVIVLLSSPLQTSEEGKVIGLSGFGGIDVVDGERIADVGVMLNEEYRGRGFAVESMRLSIAFVFACVDLKIKDVSCQMLEKNVAIVSLPPDPPYIAVYNTYFSASSRDLFVLSQYQHCIMSTMTPKRAWWKESSVYQIYPASFKDSNGDGIGDLPGILSKLDYIKALGIDIVWLCPIYKSPQVDMGYDISDYRDIHTPYGTLEDVDRIIEGCHQRGMKFLMDLVVNHTSDQHKWFQESKSSKDNKYRDWYIWRKPKIAVDGTRLPPNNWGAVWGGSAWEYDETTDEYYLHIFAPEQPDLNWEHPPVRDAVHEIMRFWLDKGVDGFRQV</sequence>
<dbReference type="SUPFAM" id="SSF55729">
    <property type="entry name" value="Acyl-CoA N-acyltransferases (Nat)"/>
    <property type="match status" value="1"/>
</dbReference>
<dbReference type="Gene3D" id="3.90.400.10">
    <property type="entry name" value="Oligo-1,6-glucosidase, Domain 2"/>
    <property type="match status" value="1"/>
</dbReference>
<dbReference type="FunFam" id="3.20.20.80:FF:000064">
    <property type="entry name" value="Oligo-1,6-glucosidase"/>
    <property type="match status" value="1"/>
</dbReference>
<feature type="domain" description="Glycosyl hydrolase family 13 catalytic" evidence="5">
    <location>
        <begin position="212"/>
        <end position="403"/>
    </location>
</feature>
<name>A0A8H4RET2_9HELO</name>
<dbReference type="Pfam" id="PF00128">
    <property type="entry name" value="Alpha-amylase"/>
    <property type="match status" value="1"/>
</dbReference>
<dbReference type="AlphaFoldDB" id="A0A8H4RET2"/>
<dbReference type="SUPFAM" id="SSF51445">
    <property type="entry name" value="(Trans)glycosidases"/>
    <property type="match status" value="1"/>
</dbReference>
<dbReference type="GO" id="GO:0004574">
    <property type="term" value="F:oligo-1,6-glucosidase activity"/>
    <property type="evidence" value="ECO:0007669"/>
    <property type="project" value="TreeGrafter"/>
</dbReference>
<dbReference type="Pfam" id="PF13302">
    <property type="entry name" value="Acetyltransf_3"/>
    <property type="match status" value="1"/>
</dbReference>
<dbReference type="GO" id="GO:0000025">
    <property type="term" value="P:maltose catabolic process"/>
    <property type="evidence" value="ECO:0007669"/>
    <property type="project" value="TreeGrafter"/>
</dbReference>
<dbReference type="FunFam" id="3.90.400.10:FF:000004">
    <property type="entry name" value="Oligo-1,6-glucosidase"/>
    <property type="match status" value="1"/>
</dbReference>
<evidence type="ECO:0000256" key="2">
    <source>
        <dbReference type="ARBA" id="ARBA00022801"/>
    </source>
</evidence>
<dbReference type="InterPro" id="IPR045857">
    <property type="entry name" value="O16G_dom_2"/>
</dbReference>
<comment type="similarity">
    <text evidence="1">Belongs to the glycosyl hydrolase 13 family.</text>
</comment>